<evidence type="ECO:0000313" key="2">
    <source>
        <dbReference type="Proteomes" id="UP000308365"/>
    </source>
</evidence>
<evidence type="ECO:0000313" key="1">
    <source>
        <dbReference type="EMBL" id="TKC44649.1"/>
    </source>
</evidence>
<name>A0A4U1F5F8_MONMO</name>
<comment type="caution">
    <text evidence="1">The sequence shown here is derived from an EMBL/GenBank/DDBJ whole genome shotgun (WGS) entry which is preliminary data.</text>
</comment>
<organism evidence="1 2">
    <name type="scientific">Monodon monoceros</name>
    <name type="common">Narwhal</name>
    <name type="synonym">Ceratodon monodon</name>
    <dbReference type="NCBI Taxonomy" id="40151"/>
    <lineage>
        <taxon>Eukaryota</taxon>
        <taxon>Metazoa</taxon>
        <taxon>Chordata</taxon>
        <taxon>Craniata</taxon>
        <taxon>Vertebrata</taxon>
        <taxon>Euteleostomi</taxon>
        <taxon>Mammalia</taxon>
        <taxon>Eutheria</taxon>
        <taxon>Laurasiatheria</taxon>
        <taxon>Artiodactyla</taxon>
        <taxon>Whippomorpha</taxon>
        <taxon>Cetacea</taxon>
        <taxon>Odontoceti</taxon>
        <taxon>Monodontidae</taxon>
        <taxon>Monodon</taxon>
    </lineage>
</organism>
<reference evidence="2" key="1">
    <citation type="journal article" date="2019" name="IScience">
        <title>Narwhal Genome Reveals Long-Term Low Genetic Diversity despite Current Large Abundance Size.</title>
        <authorList>
            <person name="Westbury M.V."/>
            <person name="Petersen B."/>
            <person name="Garde E."/>
            <person name="Heide-Jorgensen M.P."/>
            <person name="Lorenzen E.D."/>
        </authorList>
    </citation>
    <scope>NUCLEOTIDE SEQUENCE [LARGE SCALE GENOMIC DNA]</scope>
</reference>
<dbReference type="AlphaFoldDB" id="A0A4U1F5F8"/>
<gene>
    <name evidence="1" type="ORF">EI555_014091</name>
</gene>
<sequence>MEHQYGNSQDLSQTGNCVIFTSKLQVLIIRKLWGNFHHFASSFAVSEAWMISSLSEIFISTREA</sequence>
<dbReference type="Proteomes" id="UP000308365">
    <property type="component" value="Unassembled WGS sequence"/>
</dbReference>
<proteinExistence type="predicted"/>
<protein>
    <submittedName>
        <fullName evidence="1">Uncharacterized protein</fullName>
    </submittedName>
</protein>
<accession>A0A4U1F5F8</accession>
<dbReference type="EMBL" id="RWIC01000381">
    <property type="protein sequence ID" value="TKC44649.1"/>
    <property type="molecule type" value="Genomic_DNA"/>
</dbReference>